<dbReference type="InterPro" id="IPR007492">
    <property type="entry name" value="LytTR_DNA-bd_dom"/>
</dbReference>
<proteinExistence type="predicted"/>
<dbReference type="Pfam" id="PF00072">
    <property type="entry name" value="Response_reg"/>
    <property type="match status" value="1"/>
</dbReference>
<keyword evidence="1" id="KW-0597">Phosphoprotein</keyword>
<dbReference type="GO" id="GO:0000156">
    <property type="term" value="F:phosphorelay response regulator activity"/>
    <property type="evidence" value="ECO:0007669"/>
    <property type="project" value="InterPro"/>
</dbReference>
<organism evidence="4 5">
    <name type="scientific">Spirosoma linguale (strain ATCC 33905 / DSM 74 / LMG 10896 / Claus 1)</name>
    <dbReference type="NCBI Taxonomy" id="504472"/>
    <lineage>
        <taxon>Bacteria</taxon>
        <taxon>Pseudomonadati</taxon>
        <taxon>Bacteroidota</taxon>
        <taxon>Cytophagia</taxon>
        <taxon>Cytophagales</taxon>
        <taxon>Cytophagaceae</taxon>
        <taxon>Spirosoma</taxon>
    </lineage>
</organism>
<dbReference type="STRING" id="504472.Slin_3726"/>
<dbReference type="InterPro" id="IPR046947">
    <property type="entry name" value="LytR-like"/>
</dbReference>
<dbReference type="InterPro" id="IPR011006">
    <property type="entry name" value="CheY-like_superfamily"/>
</dbReference>
<evidence type="ECO:0000313" key="5">
    <source>
        <dbReference type="Proteomes" id="UP000002028"/>
    </source>
</evidence>
<dbReference type="SMART" id="SM00448">
    <property type="entry name" value="REC"/>
    <property type="match status" value="1"/>
</dbReference>
<accession>D2QBZ2</accession>
<feature type="modified residue" description="4-aspartylphosphate" evidence="1">
    <location>
        <position position="54"/>
    </location>
</feature>
<evidence type="ECO:0000259" key="3">
    <source>
        <dbReference type="PROSITE" id="PS50930"/>
    </source>
</evidence>
<dbReference type="SUPFAM" id="SSF52172">
    <property type="entry name" value="CheY-like"/>
    <property type="match status" value="1"/>
</dbReference>
<dbReference type="InterPro" id="IPR001789">
    <property type="entry name" value="Sig_transdc_resp-reg_receiver"/>
</dbReference>
<name>D2QBZ2_SPILD</name>
<gene>
    <name evidence="4" type="ordered locus">Slin_3726</name>
</gene>
<dbReference type="eggNOG" id="COG3279">
    <property type="taxonomic scope" value="Bacteria"/>
</dbReference>
<dbReference type="PROSITE" id="PS50930">
    <property type="entry name" value="HTH_LYTTR"/>
    <property type="match status" value="1"/>
</dbReference>
<dbReference type="HOGENOM" id="CLU_000445_14_1_10"/>
<protein>
    <submittedName>
        <fullName evidence="4">Two component transcriptional regulator, LytTR family</fullName>
    </submittedName>
</protein>
<dbReference type="AlphaFoldDB" id="D2QBZ2"/>
<feature type="domain" description="Response regulatory" evidence="2">
    <location>
        <begin position="2"/>
        <end position="114"/>
    </location>
</feature>
<dbReference type="PANTHER" id="PTHR37299">
    <property type="entry name" value="TRANSCRIPTIONAL REGULATOR-RELATED"/>
    <property type="match status" value="1"/>
</dbReference>
<evidence type="ECO:0000259" key="2">
    <source>
        <dbReference type="PROSITE" id="PS50110"/>
    </source>
</evidence>
<feature type="domain" description="HTH LytTR-type" evidence="3">
    <location>
        <begin position="144"/>
        <end position="227"/>
    </location>
</feature>
<dbReference type="Gene3D" id="3.40.50.2300">
    <property type="match status" value="1"/>
</dbReference>
<evidence type="ECO:0000313" key="4">
    <source>
        <dbReference type="EMBL" id="ADB39727.1"/>
    </source>
</evidence>
<dbReference type="RefSeq" id="WP_012928243.1">
    <property type="nucleotide sequence ID" value="NC_013730.1"/>
</dbReference>
<dbReference type="EMBL" id="CP001769">
    <property type="protein sequence ID" value="ADB39727.1"/>
    <property type="molecule type" value="Genomic_DNA"/>
</dbReference>
<dbReference type="Gene3D" id="2.40.50.1020">
    <property type="entry name" value="LytTr DNA-binding domain"/>
    <property type="match status" value="1"/>
</dbReference>
<dbReference type="Pfam" id="PF04397">
    <property type="entry name" value="LytTR"/>
    <property type="match status" value="1"/>
</dbReference>
<sequence>MTILIIEDEPKSARLLQQLIESVRADARVTGICGSIEETVHSLSRYMPDLLFMDIELADGNSFDVFRQLPVTAPVIFCTAYDEYMVDAFKTNGIYYLLKPVDEADVRAAFAKLDTIAKALTPDPATLTQFLPQWSAATQYNRSFLVRVRERLVPVAVADIECIAFEHEVSYLYTRKNDKYPLFKTMDEIEAALDPTQFFRINRQMIVQRNAIVAIEPYFNRKVVLTLTAKPADLPIVSRLKVTPFLAWVEKA</sequence>
<evidence type="ECO:0000256" key="1">
    <source>
        <dbReference type="PROSITE-ProRule" id="PRU00169"/>
    </source>
</evidence>
<reference evidence="4 5" key="1">
    <citation type="journal article" date="2010" name="Stand. Genomic Sci.">
        <title>Complete genome sequence of Spirosoma linguale type strain (1).</title>
        <authorList>
            <person name="Lail K."/>
            <person name="Sikorski J."/>
            <person name="Saunders E."/>
            <person name="Lapidus A."/>
            <person name="Glavina Del Rio T."/>
            <person name="Copeland A."/>
            <person name="Tice H."/>
            <person name="Cheng J.-F."/>
            <person name="Lucas S."/>
            <person name="Nolan M."/>
            <person name="Bruce D."/>
            <person name="Goodwin L."/>
            <person name="Pitluck S."/>
            <person name="Ivanova N."/>
            <person name="Mavromatis K."/>
            <person name="Ovchinnikova G."/>
            <person name="Pati A."/>
            <person name="Chen A."/>
            <person name="Palaniappan K."/>
            <person name="Land M."/>
            <person name="Hauser L."/>
            <person name="Chang Y.-J."/>
            <person name="Jeffries C.D."/>
            <person name="Chain P."/>
            <person name="Brettin T."/>
            <person name="Detter J.C."/>
            <person name="Schuetze A."/>
            <person name="Rohde M."/>
            <person name="Tindall B.J."/>
            <person name="Goeker M."/>
            <person name="Bristow J."/>
            <person name="Eisen J.A."/>
            <person name="Markowitz V."/>
            <person name="Hugenholtz P."/>
            <person name="Kyrpides N.C."/>
            <person name="Klenk H.-P."/>
            <person name="Chen F."/>
        </authorList>
    </citation>
    <scope>NUCLEOTIDE SEQUENCE [LARGE SCALE GENOMIC DNA]</scope>
    <source>
        <strain evidence="5">ATCC 33905 / DSM 74 / LMG 10896 / Claus 1</strain>
    </source>
</reference>
<dbReference type="Proteomes" id="UP000002028">
    <property type="component" value="Chromosome"/>
</dbReference>
<dbReference type="PROSITE" id="PS50110">
    <property type="entry name" value="RESPONSE_REGULATORY"/>
    <property type="match status" value="1"/>
</dbReference>
<dbReference type="SMART" id="SM00850">
    <property type="entry name" value="LytTR"/>
    <property type="match status" value="1"/>
</dbReference>
<dbReference type="GO" id="GO:0003677">
    <property type="term" value="F:DNA binding"/>
    <property type="evidence" value="ECO:0007669"/>
    <property type="project" value="InterPro"/>
</dbReference>
<dbReference type="PANTHER" id="PTHR37299:SF1">
    <property type="entry name" value="STAGE 0 SPORULATION PROTEIN A HOMOLOG"/>
    <property type="match status" value="1"/>
</dbReference>
<keyword evidence="5" id="KW-1185">Reference proteome</keyword>
<dbReference type="KEGG" id="sli:Slin_3726"/>